<protein>
    <submittedName>
        <fullName evidence="2">DUF2066 domain-containing protein</fullName>
    </submittedName>
</protein>
<evidence type="ECO:0000313" key="3">
    <source>
        <dbReference type="Proteomes" id="UP000315901"/>
    </source>
</evidence>
<dbReference type="Proteomes" id="UP000315901">
    <property type="component" value="Unassembled WGS sequence"/>
</dbReference>
<dbReference type="InterPro" id="IPR018642">
    <property type="entry name" value="DUF2066"/>
</dbReference>
<dbReference type="OrthoDB" id="6195299at2"/>
<feature type="chain" id="PRO_5021346553" evidence="1">
    <location>
        <begin position="20"/>
        <end position="359"/>
    </location>
</feature>
<dbReference type="Pfam" id="PF09839">
    <property type="entry name" value="DUF2066"/>
    <property type="match status" value="1"/>
</dbReference>
<feature type="signal peptide" evidence="1">
    <location>
        <begin position="1"/>
        <end position="19"/>
    </location>
</feature>
<keyword evidence="1" id="KW-0732">Signal</keyword>
<reference evidence="2 3" key="1">
    <citation type="submission" date="2019-06" db="EMBL/GenBank/DDBJ databases">
        <title>A novel bacterium of genus Marinomonas, isolated from coastal sand.</title>
        <authorList>
            <person name="Huang H."/>
            <person name="Mo K."/>
            <person name="Hu Y."/>
        </authorList>
    </citation>
    <scope>NUCLEOTIDE SEQUENCE [LARGE SCALE GENOMIC DNA]</scope>
    <source>
        <strain evidence="2 3">HB171799</strain>
    </source>
</reference>
<dbReference type="EMBL" id="VFRR01000028">
    <property type="protein sequence ID" value="TPE48896.1"/>
    <property type="molecule type" value="Genomic_DNA"/>
</dbReference>
<sequence>MIYRIVSLLCLCIPLLAKAVPVSNLYSAQVLMGANQGEADLLQNAFTKAATQVLARVSGKEVEIKGELAPRIAQQASKWVAEHAVQALPGLYDIDGVSQPAKQVKVDFYPQLVNQFLYAQGLPVWGGNRPSILVWVISEQNGVRAVASANQSTSALNALASHAQMMGLPIYAPLYDDTDQRNLSGSELWGMFEDSIALASKRYQTDMVLAVKVDQLTQDVSANAELFIPDMEPVVWQLTAENEAAVLESLIGAVAAELSERYASTRSDITGDVVMRVTNINDASALRLVSSYLSSIDVVRKVRLATLDGQTVEWVLTLDGDQQKLLNSIRLRSILVAQTVSALDPDANRVLAYKYNRGN</sequence>
<gene>
    <name evidence="2" type="ORF">FJM67_12770</name>
</gene>
<evidence type="ECO:0000256" key="1">
    <source>
        <dbReference type="SAM" id="SignalP"/>
    </source>
</evidence>
<keyword evidence="3" id="KW-1185">Reference proteome</keyword>
<proteinExistence type="predicted"/>
<dbReference type="RefSeq" id="WP_140589869.1">
    <property type="nucleotide sequence ID" value="NZ_VFRR01000028.1"/>
</dbReference>
<organism evidence="2 3">
    <name type="scientific">Maribrevibacterium harenarium</name>
    <dbReference type="NCBI Taxonomy" id="2589817"/>
    <lineage>
        <taxon>Bacteria</taxon>
        <taxon>Pseudomonadati</taxon>
        <taxon>Pseudomonadota</taxon>
        <taxon>Gammaproteobacteria</taxon>
        <taxon>Oceanospirillales</taxon>
        <taxon>Oceanospirillaceae</taxon>
        <taxon>Maribrevibacterium</taxon>
    </lineage>
</organism>
<accession>A0A501WSX6</accession>
<dbReference type="AlphaFoldDB" id="A0A501WSX6"/>
<name>A0A501WSX6_9GAMM</name>
<comment type="caution">
    <text evidence="2">The sequence shown here is derived from an EMBL/GenBank/DDBJ whole genome shotgun (WGS) entry which is preliminary data.</text>
</comment>
<evidence type="ECO:0000313" key="2">
    <source>
        <dbReference type="EMBL" id="TPE48896.1"/>
    </source>
</evidence>